<dbReference type="InterPro" id="IPR018490">
    <property type="entry name" value="cNMP-bd_dom_sf"/>
</dbReference>
<dbReference type="Pfam" id="PF00520">
    <property type="entry name" value="Ion_trans"/>
    <property type="match status" value="1"/>
</dbReference>
<accession>A0ABN9WBZ7</accession>
<dbReference type="PROSITE" id="PS50042">
    <property type="entry name" value="CNMP_BINDING_3"/>
    <property type="match status" value="1"/>
</dbReference>
<dbReference type="InterPro" id="IPR051413">
    <property type="entry name" value="K/Na_HCN_channel"/>
</dbReference>
<dbReference type="SUPFAM" id="SSF81324">
    <property type="entry name" value="Voltage-gated potassium channels"/>
    <property type="match status" value="1"/>
</dbReference>
<evidence type="ECO:0000256" key="6">
    <source>
        <dbReference type="ARBA" id="ARBA00023136"/>
    </source>
</evidence>
<evidence type="ECO:0000313" key="9">
    <source>
        <dbReference type="EMBL" id="CAK0882260.1"/>
    </source>
</evidence>
<comment type="caution">
    <text evidence="9">The sequence shown here is derived from an EMBL/GenBank/DDBJ whole genome shotgun (WGS) entry which is preliminary data.</text>
</comment>
<proteinExistence type="predicted"/>
<feature type="transmembrane region" description="Helical" evidence="7">
    <location>
        <begin position="334"/>
        <end position="352"/>
    </location>
</feature>
<comment type="subcellular location">
    <subcellularLocation>
        <location evidence="1">Membrane</location>
        <topology evidence="1">Multi-pass membrane protein</topology>
    </subcellularLocation>
</comment>
<keyword evidence="6 7" id="KW-0472">Membrane</keyword>
<dbReference type="InterPro" id="IPR005821">
    <property type="entry name" value="Ion_trans_dom"/>
</dbReference>
<keyword evidence="2" id="KW-0813">Transport</keyword>
<evidence type="ECO:0000313" key="10">
    <source>
        <dbReference type="Proteomes" id="UP001189429"/>
    </source>
</evidence>
<gene>
    <name evidence="9" type="ORF">PCOR1329_LOCUS64831</name>
</gene>
<evidence type="ECO:0000256" key="5">
    <source>
        <dbReference type="ARBA" id="ARBA00023065"/>
    </source>
</evidence>
<keyword evidence="10" id="KW-1185">Reference proteome</keyword>
<dbReference type="InterPro" id="IPR014710">
    <property type="entry name" value="RmlC-like_jellyroll"/>
</dbReference>
<evidence type="ECO:0000256" key="4">
    <source>
        <dbReference type="ARBA" id="ARBA00022989"/>
    </source>
</evidence>
<dbReference type="Gene3D" id="1.10.287.70">
    <property type="match status" value="1"/>
</dbReference>
<dbReference type="SUPFAM" id="SSF51206">
    <property type="entry name" value="cAMP-binding domain-like"/>
    <property type="match status" value="1"/>
</dbReference>
<sequence length="733" mass="82115">MTERPAAPSAEAFEAHLRALARALDVQVGLVRSALDLCPDSTRAELLEGAISKVEVAIGDLQSDPPVDATDAGAEKPPATTVVNPMLGKAGEMSQCSHHITDGSFWQRISMNSGVPECLASERGSADEVTVSATVDTTYLTRRKGSVVSEKQASSACIGGMLNPAWSPRQAWDLGVMLLILCDSVVLPFQLAEFHTEPGFDDFWRWFTVGVFLCDVVLNFFTGYLAGKDDPNRQEGTLVTDRASVAIRYLRGWFWIDMLSTVPWAEVVDLFQQTRETDTSSAGQLAKLTKIIKLTRLLRLLRMLRLAKVSVIWDRLEAQVGSITVLNVVSMLKVLGIWTAICHWGACVWWMVGKRDSLVMVLTMQGDSTNELHWTELPRVHSVDDDFGQWRWVDRPASEQYVFCFYWILGVMRTMPAEVTPVNLTERVFVLLFMFFAVMAFAVNITRMTQAWFRFGARRDAFKEEMACVRMHLRAMNCGDALRAQTQTYLSHLFNKRKLHAKEMGLLGALPENLRRKLSQAHRVHYLRRIPQLYNWMDSALQQVCDATDVVDYLPGDKLAERDHDAEAAYVLMGGGLQVYAHSRNSQVSTMVKSWSLSSSRSCSRPTIVDEHCLFELGKTVQSRETVVVLECSEVLRVDRKRFHEAVRSLHAKHNRALEKRREAEMRELRLDGADSPRSEGSLSSSAAVCGHMNRQVSPMTFRPRSLAQLHDDNTKLPGGALHHIVAGTATAG</sequence>
<keyword evidence="3 7" id="KW-0812">Transmembrane</keyword>
<dbReference type="Gene3D" id="2.60.120.10">
    <property type="entry name" value="Jelly Rolls"/>
    <property type="match status" value="1"/>
</dbReference>
<dbReference type="InterPro" id="IPR000595">
    <property type="entry name" value="cNMP-bd_dom"/>
</dbReference>
<keyword evidence="4 7" id="KW-1133">Transmembrane helix</keyword>
<evidence type="ECO:0000259" key="8">
    <source>
        <dbReference type="PROSITE" id="PS50042"/>
    </source>
</evidence>
<dbReference type="EMBL" id="CAUYUJ010018281">
    <property type="protein sequence ID" value="CAK0882260.1"/>
    <property type="molecule type" value="Genomic_DNA"/>
</dbReference>
<protein>
    <recommendedName>
        <fullName evidence="8">Cyclic nucleotide-binding domain-containing protein</fullName>
    </recommendedName>
</protein>
<reference evidence="9" key="1">
    <citation type="submission" date="2023-10" db="EMBL/GenBank/DDBJ databases">
        <authorList>
            <person name="Chen Y."/>
            <person name="Shah S."/>
            <person name="Dougan E. K."/>
            <person name="Thang M."/>
            <person name="Chan C."/>
        </authorList>
    </citation>
    <scope>NUCLEOTIDE SEQUENCE [LARGE SCALE GENOMIC DNA]</scope>
</reference>
<evidence type="ECO:0000256" key="1">
    <source>
        <dbReference type="ARBA" id="ARBA00004141"/>
    </source>
</evidence>
<organism evidence="9 10">
    <name type="scientific">Prorocentrum cordatum</name>
    <dbReference type="NCBI Taxonomy" id="2364126"/>
    <lineage>
        <taxon>Eukaryota</taxon>
        <taxon>Sar</taxon>
        <taxon>Alveolata</taxon>
        <taxon>Dinophyceae</taxon>
        <taxon>Prorocentrales</taxon>
        <taxon>Prorocentraceae</taxon>
        <taxon>Prorocentrum</taxon>
    </lineage>
</organism>
<evidence type="ECO:0000256" key="7">
    <source>
        <dbReference type="SAM" id="Phobius"/>
    </source>
</evidence>
<feature type="transmembrane region" description="Helical" evidence="7">
    <location>
        <begin position="428"/>
        <end position="445"/>
    </location>
</feature>
<keyword evidence="5" id="KW-0406">Ion transport</keyword>
<evidence type="ECO:0000256" key="3">
    <source>
        <dbReference type="ARBA" id="ARBA00022692"/>
    </source>
</evidence>
<dbReference type="PANTHER" id="PTHR45689:SF5">
    <property type="entry name" value="I[[H]] CHANNEL, ISOFORM E"/>
    <property type="match status" value="1"/>
</dbReference>
<dbReference type="PANTHER" id="PTHR45689">
    <property type="entry name" value="I[[H]] CHANNEL, ISOFORM E"/>
    <property type="match status" value="1"/>
</dbReference>
<evidence type="ECO:0000256" key="2">
    <source>
        <dbReference type="ARBA" id="ARBA00022448"/>
    </source>
</evidence>
<dbReference type="Proteomes" id="UP001189429">
    <property type="component" value="Unassembled WGS sequence"/>
</dbReference>
<name>A0ABN9WBZ7_9DINO</name>
<feature type="domain" description="Cyclic nucleotide-binding" evidence="8">
    <location>
        <begin position="532"/>
        <end position="664"/>
    </location>
</feature>